<gene>
    <name evidence="3" type="ORF">FA15DRAFT_709284</name>
</gene>
<name>A0A5C3KG11_COPMA</name>
<feature type="compositionally biased region" description="Basic and acidic residues" evidence="2">
    <location>
        <begin position="1"/>
        <end position="13"/>
    </location>
</feature>
<sequence length="875" mass="99263">MLDPHGRVSHETRSCTLNPGSLAYTGDAPSGSVLPGTEGNDVIAQDQEEFTANSSTASITLLSPSRNRMGLNSKHTLKALTNNHSPMDPFTPSPDLAAEQLHGIEQHTHSGAEDDVNTPTDAQVPGHANSEGQPLADNTPHSDPPSVNNEAVEDPIPWHLENRDIQITSHPNARKLIVMSHFSDYQPGLSADYNLNSVYQEPWRPFRMRTDFEIAELAQDTCMNKKQVQQLISLVKHCVSKPEIFTLIDEQDLTTTWEEARRVHIPNFVKSELTFTNPKTMEDDIKYDMMGCPLILKLIASEFARLGHAYTIEEIVQWLYPFIVILASDYEEQCIMAMIRGIRSLFPCPVCMIPAEEQSDLSKLWPLRTMAWMEKVYRETIGMSKENRNKALKAFGLRAVENVFWQFELLDVYSSLTWDRLHAYHIGLFRDHLLKEFLRVLNAQFGSAGERSMNTRLNESPCWPGLNHFSTITNFSEIADASKFEDLSKIILFAAYPLFTASNDKKAEAYRLLKLIRAYLDLDAFTALRNPSEKLVCEGEKLLQTFDGCLKNLKEVTTNPEKDWNFPKAHSHMHMFRDIHRKGATVNGNCKTFEHAHRPIRLDYQLHTNFKDVNNQIYHMNNETAATLAIRNGIEVLDKLEELKREAELNGGVAEDEHIPGYLHISLGSSSTQSCPISAVISNAPDKYKAAYQNLNQKIADHLHLAGALLGHIRSFPISRKLSEYHLICVEYKSLDDWSLKTDLVCAHSAFHKREWYDCLMYQVTDETVSFGRLLSIFSVDYNESMQHLALVIPYDLQPSVSNWAKDLDFGLTRVCQRQLANSIVIHVGSIVRAACLVPAWDCKFGDEYLLNCFLDPDIWLQSKLLRDGGLAWRA</sequence>
<feature type="coiled-coil region" evidence="1">
    <location>
        <begin position="630"/>
        <end position="657"/>
    </location>
</feature>
<proteinExistence type="predicted"/>
<feature type="compositionally biased region" description="Polar residues" evidence="2">
    <location>
        <begin position="139"/>
        <end position="149"/>
    </location>
</feature>
<accession>A0A5C3KG11</accession>
<evidence type="ECO:0000256" key="1">
    <source>
        <dbReference type="SAM" id="Coils"/>
    </source>
</evidence>
<evidence type="ECO:0000313" key="3">
    <source>
        <dbReference type="EMBL" id="TFK19099.1"/>
    </source>
</evidence>
<dbReference type="Proteomes" id="UP000307440">
    <property type="component" value="Unassembled WGS sequence"/>
</dbReference>
<dbReference type="Pfam" id="PF18759">
    <property type="entry name" value="Plavaka"/>
    <property type="match status" value="1"/>
</dbReference>
<organism evidence="3 4">
    <name type="scientific">Coprinopsis marcescibilis</name>
    <name type="common">Agaric fungus</name>
    <name type="synonym">Psathyrella marcescibilis</name>
    <dbReference type="NCBI Taxonomy" id="230819"/>
    <lineage>
        <taxon>Eukaryota</taxon>
        <taxon>Fungi</taxon>
        <taxon>Dikarya</taxon>
        <taxon>Basidiomycota</taxon>
        <taxon>Agaricomycotina</taxon>
        <taxon>Agaricomycetes</taxon>
        <taxon>Agaricomycetidae</taxon>
        <taxon>Agaricales</taxon>
        <taxon>Agaricineae</taxon>
        <taxon>Psathyrellaceae</taxon>
        <taxon>Coprinopsis</taxon>
    </lineage>
</organism>
<evidence type="ECO:0000256" key="2">
    <source>
        <dbReference type="SAM" id="MobiDB-lite"/>
    </source>
</evidence>
<dbReference type="OrthoDB" id="3239511at2759"/>
<dbReference type="AlphaFoldDB" id="A0A5C3KG11"/>
<protein>
    <submittedName>
        <fullName evidence="3">Uncharacterized protein</fullName>
    </submittedName>
</protein>
<reference evidence="3 4" key="1">
    <citation type="journal article" date="2019" name="Nat. Ecol. Evol.">
        <title>Megaphylogeny resolves global patterns of mushroom evolution.</title>
        <authorList>
            <person name="Varga T."/>
            <person name="Krizsan K."/>
            <person name="Foldi C."/>
            <person name="Dima B."/>
            <person name="Sanchez-Garcia M."/>
            <person name="Sanchez-Ramirez S."/>
            <person name="Szollosi G.J."/>
            <person name="Szarkandi J.G."/>
            <person name="Papp V."/>
            <person name="Albert L."/>
            <person name="Andreopoulos W."/>
            <person name="Angelini C."/>
            <person name="Antonin V."/>
            <person name="Barry K.W."/>
            <person name="Bougher N.L."/>
            <person name="Buchanan P."/>
            <person name="Buyck B."/>
            <person name="Bense V."/>
            <person name="Catcheside P."/>
            <person name="Chovatia M."/>
            <person name="Cooper J."/>
            <person name="Damon W."/>
            <person name="Desjardin D."/>
            <person name="Finy P."/>
            <person name="Geml J."/>
            <person name="Haridas S."/>
            <person name="Hughes K."/>
            <person name="Justo A."/>
            <person name="Karasinski D."/>
            <person name="Kautmanova I."/>
            <person name="Kiss B."/>
            <person name="Kocsube S."/>
            <person name="Kotiranta H."/>
            <person name="LaButti K.M."/>
            <person name="Lechner B.E."/>
            <person name="Liimatainen K."/>
            <person name="Lipzen A."/>
            <person name="Lukacs Z."/>
            <person name="Mihaltcheva S."/>
            <person name="Morgado L.N."/>
            <person name="Niskanen T."/>
            <person name="Noordeloos M.E."/>
            <person name="Ohm R.A."/>
            <person name="Ortiz-Santana B."/>
            <person name="Ovrebo C."/>
            <person name="Racz N."/>
            <person name="Riley R."/>
            <person name="Savchenko A."/>
            <person name="Shiryaev A."/>
            <person name="Soop K."/>
            <person name="Spirin V."/>
            <person name="Szebenyi C."/>
            <person name="Tomsovsky M."/>
            <person name="Tulloss R.E."/>
            <person name="Uehling J."/>
            <person name="Grigoriev I.V."/>
            <person name="Vagvolgyi C."/>
            <person name="Papp T."/>
            <person name="Martin F.M."/>
            <person name="Miettinen O."/>
            <person name="Hibbett D.S."/>
            <person name="Nagy L.G."/>
        </authorList>
    </citation>
    <scope>NUCLEOTIDE SEQUENCE [LARGE SCALE GENOMIC DNA]</scope>
    <source>
        <strain evidence="3 4">CBS 121175</strain>
    </source>
</reference>
<dbReference type="EMBL" id="ML210360">
    <property type="protein sequence ID" value="TFK19099.1"/>
    <property type="molecule type" value="Genomic_DNA"/>
</dbReference>
<dbReference type="InterPro" id="IPR041078">
    <property type="entry name" value="Plavaka"/>
</dbReference>
<feature type="region of interest" description="Disordered" evidence="2">
    <location>
        <begin position="1"/>
        <end position="36"/>
    </location>
</feature>
<feature type="region of interest" description="Disordered" evidence="2">
    <location>
        <begin position="109"/>
        <end position="152"/>
    </location>
</feature>
<evidence type="ECO:0000313" key="4">
    <source>
        <dbReference type="Proteomes" id="UP000307440"/>
    </source>
</evidence>
<keyword evidence="4" id="KW-1185">Reference proteome</keyword>
<keyword evidence="1" id="KW-0175">Coiled coil</keyword>